<name>A0AAW1RSI6_9CHLO</name>
<reference evidence="1 2" key="1">
    <citation type="journal article" date="2024" name="Nat. Commun.">
        <title>Phylogenomics reveals the evolutionary origins of lichenization in chlorophyte algae.</title>
        <authorList>
            <person name="Puginier C."/>
            <person name="Libourel C."/>
            <person name="Otte J."/>
            <person name="Skaloud P."/>
            <person name="Haon M."/>
            <person name="Grisel S."/>
            <person name="Petersen M."/>
            <person name="Berrin J.G."/>
            <person name="Delaux P.M."/>
            <person name="Dal Grande F."/>
            <person name="Keller J."/>
        </authorList>
    </citation>
    <scope>NUCLEOTIDE SEQUENCE [LARGE SCALE GENOMIC DNA]</scope>
    <source>
        <strain evidence="1 2">SAG 245.80</strain>
    </source>
</reference>
<dbReference type="EMBL" id="JALJOU010000025">
    <property type="protein sequence ID" value="KAK9836282.1"/>
    <property type="molecule type" value="Genomic_DNA"/>
</dbReference>
<evidence type="ECO:0000313" key="2">
    <source>
        <dbReference type="Proteomes" id="UP001445335"/>
    </source>
</evidence>
<keyword evidence="2" id="KW-1185">Reference proteome</keyword>
<organism evidence="1 2">
    <name type="scientific">Elliptochloris bilobata</name>
    <dbReference type="NCBI Taxonomy" id="381761"/>
    <lineage>
        <taxon>Eukaryota</taxon>
        <taxon>Viridiplantae</taxon>
        <taxon>Chlorophyta</taxon>
        <taxon>core chlorophytes</taxon>
        <taxon>Trebouxiophyceae</taxon>
        <taxon>Trebouxiophyceae incertae sedis</taxon>
        <taxon>Elliptochloris clade</taxon>
        <taxon>Elliptochloris</taxon>
    </lineage>
</organism>
<comment type="caution">
    <text evidence="1">The sequence shown here is derived from an EMBL/GenBank/DDBJ whole genome shotgun (WGS) entry which is preliminary data.</text>
</comment>
<accession>A0AAW1RSI6</accession>
<protein>
    <submittedName>
        <fullName evidence="1">Uncharacterized protein</fullName>
    </submittedName>
</protein>
<evidence type="ECO:0000313" key="1">
    <source>
        <dbReference type="EMBL" id="KAK9836282.1"/>
    </source>
</evidence>
<dbReference type="AlphaFoldDB" id="A0AAW1RSI6"/>
<gene>
    <name evidence="1" type="ORF">WJX81_001870</name>
</gene>
<sequence length="304" mass="32160">MSAQAGPAGLPLVSRASHSDVDATRLVRAKGYPYRRPSSSFLYVDGTAHTFRDNTWRGPHGLEALQLTAPSGAIASGAAVLAGAGVAEGWAPTQQWTPVLAIGSNAGPGQLARKYPPDLFPHGVVVPVVRSVLTGFDVVYAPLITSYGSCSATLEAAPGTDVELFVTFLTPALLQRMHETEGAYLLCRLSSICLHLGTSLESHRDSAPCAGRMTTVYQYNHQAGCLHVLLGPQGAASPVALQEIRALGRRLPALPQMGMQRANLNDEAARKARVDALIARAKPFSYARSEVLQALGSLYAHNVA</sequence>
<dbReference type="Proteomes" id="UP001445335">
    <property type="component" value="Unassembled WGS sequence"/>
</dbReference>
<proteinExistence type="predicted"/>